<dbReference type="NCBIfam" id="TIGR01552">
    <property type="entry name" value="phd_fam"/>
    <property type="match status" value="1"/>
</dbReference>
<reference evidence="4" key="1">
    <citation type="submission" date="2024-06" db="EMBL/GenBank/DDBJ databases">
        <title>Caulobacter inopinatus, sp. nov.</title>
        <authorList>
            <person name="Donachie S.P."/>
        </authorList>
    </citation>
    <scope>NUCLEOTIDE SEQUENCE</scope>
    <source>
        <strain evidence="4">73W</strain>
    </source>
</reference>
<dbReference type="Gene3D" id="3.40.1620.10">
    <property type="entry name" value="YefM-like domain"/>
    <property type="match status" value="1"/>
</dbReference>
<dbReference type="EMBL" id="CP158375">
    <property type="protein sequence ID" value="XDO98556.1"/>
    <property type="molecule type" value="Genomic_DNA"/>
</dbReference>
<gene>
    <name evidence="4" type="ORF">ABOZ73_09105</name>
</gene>
<dbReference type="RefSeq" id="WP_369062431.1">
    <property type="nucleotide sequence ID" value="NZ_CP158375.1"/>
</dbReference>
<protein>
    <recommendedName>
        <fullName evidence="2">Antitoxin</fullName>
    </recommendedName>
</protein>
<comment type="similarity">
    <text evidence="1 2">Belongs to the phD/YefM antitoxin family.</text>
</comment>
<feature type="compositionally biased region" description="Polar residues" evidence="3">
    <location>
        <begin position="1"/>
        <end position="14"/>
    </location>
</feature>
<dbReference type="Pfam" id="PF02604">
    <property type="entry name" value="PhdYeFM_antitox"/>
    <property type="match status" value="1"/>
</dbReference>
<dbReference type="SUPFAM" id="SSF143120">
    <property type="entry name" value="YefM-like"/>
    <property type="match status" value="1"/>
</dbReference>
<evidence type="ECO:0000256" key="2">
    <source>
        <dbReference type="RuleBase" id="RU362080"/>
    </source>
</evidence>
<organism evidence="4">
    <name type="scientific">Caulobacter sp. 73W</name>
    <dbReference type="NCBI Taxonomy" id="3161137"/>
    <lineage>
        <taxon>Bacteria</taxon>
        <taxon>Pseudomonadati</taxon>
        <taxon>Pseudomonadota</taxon>
        <taxon>Alphaproteobacteria</taxon>
        <taxon>Caulobacterales</taxon>
        <taxon>Caulobacteraceae</taxon>
        <taxon>Caulobacter</taxon>
    </lineage>
</organism>
<name>A0AB39KZF3_9CAUL</name>
<comment type="function">
    <text evidence="2">Antitoxin component of a type II toxin-antitoxin (TA) system.</text>
</comment>
<dbReference type="InterPro" id="IPR036165">
    <property type="entry name" value="YefM-like_sf"/>
</dbReference>
<evidence type="ECO:0000256" key="3">
    <source>
        <dbReference type="SAM" id="MobiDB-lite"/>
    </source>
</evidence>
<evidence type="ECO:0000256" key="1">
    <source>
        <dbReference type="ARBA" id="ARBA00009981"/>
    </source>
</evidence>
<dbReference type="AlphaFoldDB" id="A0AB39KZF3"/>
<evidence type="ECO:0000313" key="4">
    <source>
        <dbReference type="EMBL" id="XDO98556.1"/>
    </source>
</evidence>
<feature type="region of interest" description="Disordered" evidence="3">
    <location>
        <begin position="1"/>
        <end position="23"/>
    </location>
</feature>
<dbReference type="InterPro" id="IPR006442">
    <property type="entry name" value="Antitoxin_Phd/YefM"/>
</dbReference>
<accession>A0AB39KZF3</accession>
<sequence>MITTVSSREFNQDPSGVKKAATNGPVVITDRGRPAYVVLTFDQYRKLTAARLPLSAILGMADSEEITFEPQAADIRSRPADFDERLYSTPM</sequence>
<proteinExistence type="inferred from homology"/>